<reference evidence="2 3" key="1">
    <citation type="journal article" date="2016" name="Nat. Commun.">
        <title>Extremotolerant tardigrade genome and improved radiotolerance of human cultured cells by tardigrade-unique protein.</title>
        <authorList>
            <person name="Hashimoto T."/>
            <person name="Horikawa D.D."/>
            <person name="Saito Y."/>
            <person name="Kuwahara H."/>
            <person name="Kozuka-Hata H."/>
            <person name="Shin-I T."/>
            <person name="Minakuchi Y."/>
            <person name="Ohishi K."/>
            <person name="Motoyama A."/>
            <person name="Aizu T."/>
            <person name="Enomoto A."/>
            <person name="Kondo K."/>
            <person name="Tanaka S."/>
            <person name="Hara Y."/>
            <person name="Koshikawa S."/>
            <person name="Sagara H."/>
            <person name="Miura T."/>
            <person name="Yokobori S."/>
            <person name="Miyagawa K."/>
            <person name="Suzuki Y."/>
            <person name="Kubo T."/>
            <person name="Oyama M."/>
            <person name="Kohara Y."/>
            <person name="Fujiyama A."/>
            <person name="Arakawa K."/>
            <person name="Katayama T."/>
            <person name="Toyoda A."/>
            <person name="Kunieda T."/>
        </authorList>
    </citation>
    <scope>NUCLEOTIDE SEQUENCE [LARGE SCALE GENOMIC DNA]</scope>
    <source>
        <strain evidence="2 3">YOKOZUNA-1</strain>
    </source>
</reference>
<comment type="caution">
    <text evidence="2">The sequence shown here is derived from an EMBL/GenBank/DDBJ whole genome shotgun (WGS) entry which is preliminary data.</text>
</comment>
<name>A0A1D1UQT9_RAMVA</name>
<dbReference type="AlphaFoldDB" id="A0A1D1UQT9"/>
<gene>
    <name evidence="2" type="primary">RvY_03149-1</name>
    <name evidence="2" type="synonym">RvY_03149.1</name>
    <name evidence="2" type="ORF">RvY_03149</name>
</gene>
<evidence type="ECO:0000256" key="1">
    <source>
        <dbReference type="SAM" id="MobiDB-lite"/>
    </source>
</evidence>
<accession>A0A1D1UQT9</accession>
<evidence type="ECO:0008006" key="4">
    <source>
        <dbReference type="Google" id="ProtNLM"/>
    </source>
</evidence>
<sequence length="210" mass="23301">MFRGFYHPDLSLHLLGYLNVIRGLARLHPLRIWMAYDLQFRQNMQQGTASDTMWLSEDPVLMAESLRKQAVAVPTQSTQVASPAPQTSRACYICRDANHLANVCPQRRLPSSSTGRQQAPQAGTSNSPSQASSSGWGPVASDDATRIVTELGPGAHVAKLDVKSAFRLIPLRREDWNLLGYWHDEKFHFDVVLPFGLRSSPGILNWCAGC</sequence>
<evidence type="ECO:0000313" key="2">
    <source>
        <dbReference type="EMBL" id="GAU90775.1"/>
    </source>
</evidence>
<protein>
    <recommendedName>
        <fullName evidence="4">CCHC-type domain-containing protein</fullName>
    </recommendedName>
</protein>
<feature type="compositionally biased region" description="Polar residues" evidence="1">
    <location>
        <begin position="109"/>
        <end position="135"/>
    </location>
</feature>
<evidence type="ECO:0000313" key="3">
    <source>
        <dbReference type="Proteomes" id="UP000186922"/>
    </source>
</evidence>
<proteinExistence type="predicted"/>
<feature type="region of interest" description="Disordered" evidence="1">
    <location>
        <begin position="106"/>
        <end position="139"/>
    </location>
</feature>
<dbReference type="SUPFAM" id="SSF56672">
    <property type="entry name" value="DNA/RNA polymerases"/>
    <property type="match status" value="1"/>
</dbReference>
<dbReference type="Gene3D" id="3.30.70.270">
    <property type="match status" value="1"/>
</dbReference>
<dbReference type="EMBL" id="BDGG01000001">
    <property type="protein sequence ID" value="GAU90775.1"/>
    <property type="molecule type" value="Genomic_DNA"/>
</dbReference>
<dbReference type="InterPro" id="IPR043128">
    <property type="entry name" value="Rev_trsase/Diguanyl_cyclase"/>
</dbReference>
<dbReference type="PANTHER" id="PTHR33050:SF8">
    <property type="entry name" value="REVERSE TRANSCRIPTASE DOMAIN-CONTAINING PROTEIN"/>
    <property type="match status" value="1"/>
</dbReference>
<keyword evidence="3" id="KW-1185">Reference proteome</keyword>
<dbReference type="Proteomes" id="UP000186922">
    <property type="component" value="Unassembled WGS sequence"/>
</dbReference>
<dbReference type="InterPro" id="IPR052055">
    <property type="entry name" value="Hepadnavirus_pol/RT"/>
</dbReference>
<dbReference type="Gene3D" id="3.10.10.10">
    <property type="entry name" value="HIV Type 1 Reverse Transcriptase, subunit A, domain 1"/>
    <property type="match status" value="1"/>
</dbReference>
<dbReference type="OrthoDB" id="6104769at2759"/>
<organism evidence="2 3">
    <name type="scientific">Ramazzottius varieornatus</name>
    <name type="common">Water bear</name>
    <name type="synonym">Tardigrade</name>
    <dbReference type="NCBI Taxonomy" id="947166"/>
    <lineage>
        <taxon>Eukaryota</taxon>
        <taxon>Metazoa</taxon>
        <taxon>Ecdysozoa</taxon>
        <taxon>Tardigrada</taxon>
        <taxon>Eutardigrada</taxon>
        <taxon>Parachela</taxon>
        <taxon>Hypsibioidea</taxon>
        <taxon>Ramazzottiidae</taxon>
        <taxon>Ramazzottius</taxon>
    </lineage>
</organism>
<dbReference type="PANTHER" id="PTHR33050">
    <property type="entry name" value="REVERSE TRANSCRIPTASE DOMAIN-CONTAINING PROTEIN"/>
    <property type="match status" value="1"/>
</dbReference>
<dbReference type="STRING" id="947166.A0A1D1UQT9"/>
<dbReference type="InterPro" id="IPR043502">
    <property type="entry name" value="DNA/RNA_pol_sf"/>
</dbReference>